<evidence type="ECO:0000313" key="1">
    <source>
        <dbReference type="EMBL" id="KAB2929142.1"/>
    </source>
</evidence>
<dbReference type="EMBL" id="WBUI01000036">
    <property type="protein sequence ID" value="KAB2929142.1"/>
    <property type="molecule type" value="Genomic_DNA"/>
</dbReference>
<gene>
    <name evidence="1" type="ORF">F9K24_20675</name>
</gene>
<accession>A0A833GXR2</accession>
<name>A0A833GXR2_9LEPT</name>
<dbReference type="Proteomes" id="UP000460298">
    <property type="component" value="Unassembled WGS sequence"/>
</dbReference>
<reference evidence="1 2" key="1">
    <citation type="submission" date="2019-10" db="EMBL/GenBank/DDBJ databases">
        <title>Extracellular Electron Transfer in a Candidatus Methanoperedens spp. Enrichment Culture.</title>
        <authorList>
            <person name="Berger S."/>
            <person name="Rangel Shaw D."/>
            <person name="Berben T."/>
            <person name="In 'T Zandt M."/>
            <person name="Frank J."/>
            <person name="Reimann J."/>
            <person name="Jetten M.S.M."/>
            <person name="Welte C.U."/>
        </authorList>
    </citation>
    <scope>NUCLEOTIDE SEQUENCE [LARGE SCALE GENOMIC DNA]</scope>
    <source>
        <strain evidence="1">SB12</strain>
    </source>
</reference>
<protein>
    <submittedName>
        <fullName evidence="1">Uncharacterized protein</fullName>
    </submittedName>
</protein>
<organism evidence="1 2">
    <name type="scientific">Leptonema illini</name>
    <dbReference type="NCBI Taxonomy" id="183"/>
    <lineage>
        <taxon>Bacteria</taxon>
        <taxon>Pseudomonadati</taxon>
        <taxon>Spirochaetota</taxon>
        <taxon>Spirochaetia</taxon>
        <taxon>Leptospirales</taxon>
        <taxon>Leptospiraceae</taxon>
        <taxon>Leptonema</taxon>
    </lineage>
</organism>
<proteinExistence type="predicted"/>
<evidence type="ECO:0000313" key="2">
    <source>
        <dbReference type="Proteomes" id="UP000460298"/>
    </source>
</evidence>
<dbReference type="AlphaFoldDB" id="A0A833GXR2"/>
<comment type="caution">
    <text evidence="1">The sequence shown here is derived from an EMBL/GenBank/DDBJ whole genome shotgun (WGS) entry which is preliminary data.</text>
</comment>
<sequence>MGELYRRPVAIMGQCIHCKGEYRDLCHDGGAYAVNRIRKQSAPLIVASGLCCYCSTYYVKNHRLPAHTMSLPFEGVKQ</sequence>